<comment type="caution">
    <text evidence="3">The sequence shown here is derived from an EMBL/GenBank/DDBJ whole genome shotgun (WGS) entry which is preliminary data.</text>
</comment>
<dbReference type="EMBL" id="JACBAF010001841">
    <property type="protein sequence ID" value="KAF7172667.1"/>
    <property type="molecule type" value="Genomic_DNA"/>
</dbReference>
<gene>
    <name evidence="2" type="ORF">CNMCM5793_005952</name>
    <name evidence="3" type="ORF">CNMCM6106_006834</name>
</gene>
<organism evidence="3 5">
    <name type="scientific">Aspergillus hiratsukae</name>
    <dbReference type="NCBI Taxonomy" id="1194566"/>
    <lineage>
        <taxon>Eukaryota</taxon>
        <taxon>Fungi</taxon>
        <taxon>Dikarya</taxon>
        <taxon>Ascomycota</taxon>
        <taxon>Pezizomycotina</taxon>
        <taxon>Eurotiomycetes</taxon>
        <taxon>Eurotiomycetidae</taxon>
        <taxon>Eurotiales</taxon>
        <taxon>Aspergillaceae</taxon>
        <taxon>Aspergillus</taxon>
        <taxon>Aspergillus subgen. Fumigati</taxon>
    </lineage>
</organism>
<evidence type="ECO:0000313" key="3">
    <source>
        <dbReference type="EMBL" id="KAF7172667.1"/>
    </source>
</evidence>
<evidence type="ECO:0000313" key="2">
    <source>
        <dbReference type="EMBL" id="KAF7136674.1"/>
    </source>
</evidence>
<name>A0A8H6QI67_9EURO</name>
<dbReference type="Proteomes" id="UP000662466">
    <property type="component" value="Unassembled WGS sequence"/>
</dbReference>
<dbReference type="EMBL" id="JACBAD010001746">
    <property type="protein sequence ID" value="KAF7136674.1"/>
    <property type="molecule type" value="Genomic_DNA"/>
</dbReference>
<protein>
    <submittedName>
        <fullName evidence="3">Uncharacterized protein</fullName>
    </submittedName>
</protein>
<evidence type="ECO:0000256" key="1">
    <source>
        <dbReference type="SAM" id="SignalP"/>
    </source>
</evidence>
<proteinExistence type="predicted"/>
<reference evidence="3" key="1">
    <citation type="submission" date="2020-06" db="EMBL/GenBank/DDBJ databases">
        <title>Draft genome sequences of strains closely related to Aspergillus parafelis and Aspergillus hiratsukae.</title>
        <authorList>
            <person name="Dos Santos R.A.C."/>
            <person name="Rivero-Menendez O."/>
            <person name="Steenwyk J.L."/>
            <person name="Mead M.E."/>
            <person name="Goldman G.H."/>
            <person name="Alastruey-Izquierdo A."/>
            <person name="Rokas A."/>
        </authorList>
    </citation>
    <scope>NUCLEOTIDE SEQUENCE</scope>
    <source>
        <strain evidence="2">CNM-CM5793</strain>
        <strain evidence="3">CNM-CM6106</strain>
    </source>
</reference>
<keyword evidence="4" id="KW-1185">Reference proteome</keyword>
<sequence length="66" mass="7144">MIVAKVLLAALGLSAYAVAQDQDGQEQDVVLDAWPIDPNNVQAGGAVEIRWDAQGASDFQYTYYRG</sequence>
<keyword evidence="1" id="KW-0732">Signal</keyword>
<dbReference type="AlphaFoldDB" id="A0A8H6QI67"/>
<feature type="signal peptide" evidence="1">
    <location>
        <begin position="1"/>
        <end position="19"/>
    </location>
</feature>
<accession>A0A8H6QI67</accession>
<evidence type="ECO:0000313" key="5">
    <source>
        <dbReference type="Proteomes" id="UP000662466"/>
    </source>
</evidence>
<evidence type="ECO:0000313" key="4">
    <source>
        <dbReference type="Proteomes" id="UP000630445"/>
    </source>
</evidence>
<feature type="chain" id="PRO_5036431030" evidence="1">
    <location>
        <begin position="20"/>
        <end position="66"/>
    </location>
</feature>
<dbReference type="Proteomes" id="UP000630445">
    <property type="component" value="Unassembled WGS sequence"/>
</dbReference>